<dbReference type="RefSeq" id="WP_072300106.1">
    <property type="nucleotide sequence ID" value="NZ_FPIP01000004.1"/>
</dbReference>
<evidence type="ECO:0000313" key="4">
    <source>
        <dbReference type="EMBL" id="SFW32883.1"/>
    </source>
</evidence>
<dbReference type="Pfam" id="PF13379">
    <property type="entry name" value="NMT1_2"/>
    <property type="match status" value="1"/>
</dbReference>
<dbReference type="InterPro" id="IPR001638">
    <property type="entry name" value="Solute-binding_3/MltF_N"/>
</dbReference>
<accession>A0A1K1NC02</accession>
<keyword evidence="2" id="KW-0732">Signal</keyword>
<dbReference type="SMART" id="SM00062">
    <property type="entry name" value="PBPb"/>
    <property type="match status" value="1"/>
</dbReference>
<dbReference type="PANTHER" id="PTHR30024">
    <property type="entry name" value="ALIPHATIC SULFONATES-BINDING PROTEIN-RELATED"/>
    <property type="match status" value="1"/>
</dbReference>
<evidence type="ECO:0000313" key="5">
    <source>
        <dbReference type="Proteomes" id="UP000183461"/>
    </source>
</evidence>
<dbReference type="Proteomes" id="UP000183461">
    <property type="component" value="Unassembled WGS sequence"/>
</dbReference>
<protein>
    <submittedName>
        <fullName evidence="4">NitT/TauT family transport system substrate-binding protein</fullName>
    </submittedName>
</protein>
<proteinExistence type="inferred from homology"/>
<evidence type="ECO:0000256" key="1">
    <source>
        <dbReference type="ARBA" id="ARBA00010742"/>
    </source>
</evidence>
<dbReference type="PROSITE" id="PS51257">
    <property type="entry name" value="PROKAR_LIPOPROTEIN"/>
    <property type="match status" value="1"/>
</dbReference>
<dbReference type="EMBL" id="FPIP01000004">
    <property type="protein sequence ID" value="SFW32883.1"/>
    <property type="molecule type" value="Genomic_DNA"/>
</dbReference>
<name>A0A1K1NC02_RUMFL</name>
<feature type="signal peptide" evidence="2">
    <location>
        <begin position="1"/>
        <end position="24"/>
    </location>
</feature>
<organism evidence="4 5">
    <name type="scientific">Ruminococcus flavefaciens</name>
    <dbReference type="NCBI Taxonomy" id="1265"/>
    <lineage>
        <taxon>Bacteria</taxon>
        <taxon>Bacillati</taxon>
        <taxon>Bacillota</taxon>
        <taxon>Clostridia</taxon>
        <taxon>Eubacteriales</taxon>
        <taxon>Oscillospiraceae</taxon>
        <taxon>Ruminococcus</taxon>
    </lineage>
</organism>
<evidence type="ECO:0000256" key="2">
    <source>
        <dbReference type="SAM" id="SignalP"/>
    </source>
</evidence>
<comment type="similarity">
    <text evidence="1">Belongs to the bacterial solute-binding protein SsuA/TauA family.</text>
</comment>
<feature type="chain" id="PRO_5039207679" evidence="2">
    <location>
        <begin position="25"/>
        <end position="399"/>
    </location>
</feature>
<dbReference type="AlphaFoldDB" id="A0A1K1NC02"/>
<dbReference type="Gene3D" id="3.40.190.10">
    <property type="entry name" value="Periplasmic binding protein-like II"/>
    <property type="match status" value="2"/>
</dbReference>
<reference evidence="4 5" key="1">
    <citation type="submission" date="2016-11" db="EMBL/GenBank/DDBJ databases">
        <authorList>
            <person name="Jaros S."/>
            <person name="Januszkiewicz K."/>
            <person name="Wedrychowicz H."/>
        </authorList>
    </citation>
    <scope>NUCLEOTIDE SEQUENCE [LARGE SCALE GENOMIC DNA]</scope>
    <source>
        <strain evidence="4 5">YL228</strain>
    </source>
</reference>
<dbReference type="SUPFAM" id="SSF53850">
    <property type="entry name" value="Periplasmic binding protein-like II"/>
    <property type="match status" value="1"/>
</dbReference>
<gene>
    <name evidence="4" type="ORF">SAMN02910280_1816</name>
</gene>
<dbReference type="PANTHER" id="PTHR30024:SF42">
    <property type="entry name" value="ALIPHATIC SULFONATES-BINDING PROTEIN-RELATED"/>
    <property type="match status" value="1"/>
</dbReference>
<sequence>MNNKAKYISILAAFSLLTGCGALNSSSNSTETGIQAKTEASTAADTTTDCCEGKEKDCCKEEPKDCCGDSAEAVIGKPEKTDINIGYLNSTAHLLAFVAAEEGYFKEEGLNVTLTQFSSAAELVNGLESDKLDVAFIGSVPTLTFLSQGHDISVIGGAMTNGHGYVIKSEFADKDEQGVEILKGRNVASVKNSVQDAELQILLKNAHIEIGEGADKVNIVYFDSQKDAYAALLNKNIDAASAYSPYTSLAKSQGYKVVYYCAHEKALENQPCCRQVAKTSAVKDNPNTFTALERAFIKAYHLTQSDHAKTIKDVKKYIDIEEDFIETEVYGGFSVSSPDPDKQGTLTLKDTIVELGYTEDFDIEPHYNTDIYKKALDSILAESKDDIYSSLKEHFDDYE</sequence>
<evidence type="ECO:0000259" key="3">
    <source>
        <dbReference type="SMART" id="SM00062"/>
    </source>
</evidence>
<feature type="domain" description="Solute-binding protein family 3/N-terminal" evidence="3">
    <location>
        <begin position="82"/>
        <end position="321"/>
    </location>
</feature>